<feature type="region of interest" description="Disordered" evidence="1">
    <location>
        <begin position="78"/>
        <end position="107"/>
    </location>
</feature>
<organism evidence="2 3">
    <name type="scientific">Tulasnella calospora MUT 4182</name>
    <dbReference type="NCBI Taxonomy" id="1051891"/>
    <lineage>
        <taxon>Eukaryota</taxon>
        <taxon>Fungi</taxon>
        <taxon>Dikarya</taxon>
        <taxon>Basidiomycota</taxon>
        <taxon>Agaricomycotina</taxon>
        <taxon>Agaricomycetes</taxon>
        <taxon>Cantharellales</taxon>
        <taxon>Tulasnellaceae</taxon>
        <taxon>Tulasnella</taxon>
    </lineage>
</organism>
<dbReference type="EMBL" id="KN822946">
    <property type="protein sequence ID" value="KIO33802.1"/>
    <property type="molecule type" value="Genomic_DNA"/>
</dbReference>
<accession>A0A0C3MJD7</accession>
<protein>
    <submittedName>
        <fullName evidence="2">Uncharacterized protein</fullName>
    </submittedName>
</protein>
<proteinExistence type="predicted"/>
<dbReference type="AlphaFoldDB" id="A0A0C3MJD7"/>
<evidence type="ECO:0000313" key="3">
    <source>
        <dbReference type="Proteomes" id="UP000054248"/>
    </source>
</evidence>
<dbReference type="Proteomes" id="UP000054248">
    <property type="component" value="Unassembled WGS sequence"/>
</dbReference>
<dbReference type="HOGENOM" id="CLU_2211910_0_0_1"/>
<evidence type="ECO:0000313" key="2">
    <source>
        <dbReference type="EMBL" id="KIO33802.1"/>
    </source>
</evidence>
<name>A0A0C3MJD7_9AGAM</name>
<evidence type="ECO:0000256" key="1">
    <source>
        <dbReference type="SAM" id="MobiDB-lite"/>
    </source>
</evidence>
<gene>
    <name evidence="2" type="ORF">M407DRAFT_177952</name>
</gene>
<reference evidence="3" key="2">
    <citation type="submission" date="2015-01" db="EMBL/GenBank/DDBJ databases">
        <title>Evolutionary Origins and Diversification of the Mycorrhizal Mutualists.</title>
        <authorList>
            <consortium name="DOE Joint Genome Institute"/>
            <consortium name="Mycorrhizal Genomics Consortium"/>
            <person name="Kohler A."/>
            <person name="Kuo A."/>
            <person name="Nagy L.G."/>
            <person name="Floudas D."/>
            <person name="Copeland A."/>
            <person name="Barry K.W."/>
            <person name="Cichocki N."/>
            <person name="Veneault-Fourrey C."/>
            <person name="LaButti K."/>
            <person name="Lindquist E.A."/>
            <person name="Lipzen A."/>
            <person name="Lundell T."/>
            <person name="Morin E."/>
            <person name="Murat C."/>
            <person name="Riley R."/>
            <person name="Ohm R."/>
            <person name="Sun H."/>
            <person name="Tunlid A."/>
            <person name="Henrissat B."/>
            <person name="Grigoriev I.V."/>
            <person name="Hibbett D.S."/>
            <person name="Martin F."/>
        </authorList>
    </citation>
    <scope>NUCLEOTIDE SEQUENCE [LARGE SCALE GENOMIC DNA]</scope>
    <source>
        <strain evidence="3">MUT 4182</strain>
    </source>
</reference>
<keyword evidence="3" id="KW-1185">Reference proteome</keyword>
<sequence>MDRTILLCEGRCDPQPPAKHDAPKTSALFVKLLTGTRSPSMPLNSRTPLWHPLLHPLSPTTSVEVWLSAFPVPLHPELPMGKSPSHIIPRRRKRDGSRETIRNVGAG</sequence>
<reference evidence="2 3" key="1">
    <citation type="submission" date="2014-04" db="EMBL/GenBank/DDBJ databases">
        <authorList>
            <consortium name="DOE Joint Genome Institute"/>
            <person name="Kuo A."/>
            <person name="Girlanda M."/>
            <person name="Perotto S."/>
            <person name="Kohler A."/>
            <person name="Nagy L.G."/>
            <person name="Floudas D."/>
            <person name="Copeland A."/>
            <person name="Barry K.W."/>
            <person name="Cichocki N."/>
            <person name="Veneault-Fourrey C."/>
            <person name="LaButti K."/>
            <person name="Lindquist E.A."/>
            <person name="Lipzen A."/>
            <person name="Lundell T."/>
            <person name="Morin E."/>
            <person name="Murat C."/>
            <person name="Sun H."/>
            <person name="Tunlid A."/>
            <person name="Henrissat B."/>
            <person name="Grigoriev I.V."/>
            <person name="Hibbett D.S."/>
            <person name="Martin F."/>
            <person name="Nordberg H.P."/>
            <person name="Cantor M.N."/>
            <person name="Hua S.X."/>
        </authorList>
    </citation>
    <scope>NUCLEOTIDE SEQUENCE [LARGE SCALE GENOMIC DNA]</scope>
    <source>
        <strain evidence="2 3">MUT 4182</strain>
    </source>
</reference>